<proteinExistence type="predicted"/>
<dbReference type="EMBL" id="ML996082">
    <property type="protein sequence ID" value="KAF2155639.1"/>
    <property type="molecule type" value="Genomic_DNA"/>
</dbReference>
<protein>
    <submittedName>
        <fullName evidence="1">Uncharacterized protein</fullName>
    </submittedName>
</protein>
<organism evidence="1 2">
    <name type="scientific">Myriangium duriaei CBS 260.36</name>
    <dbReference type="NCBI Taxonomy" id="1168546"/>
    <lineage>
        <taxon>Eukaryota</taxon>
        <taxon>Fungi</taxon>
        <taxon>Dikarya</taxon>
        <taxon>Ascomycota</taxon>
        <taxon>Pezizomycotina</taxon>
        <taxon>Dothideomycetes</taxon>
        <taxon>Dothideomycetidae</taxon>
        <taxon>Myriangiales</taxon>
        <taxon>Myriangiaceae</taxon>
        <taxon>Myriangium</taxon>
    </lineage>
</organism>
<evidence type="ECO:0000313" key="2">
    <source>
        <dbReference type="Proteomes" id="UP000799439"/>
    </source>
</evidence>
<dbReference type="Proteomes" id="UP000799439">
    <property type="component" value="Unassembled WGS sequence"/>
</dbReference>
<reference evidence="1" key="1">
    <citation type="journal article" date="2020" name="Stud. Mycol.">
        <title>101 Dothideomycetes genomes: a test case for predicting lifestyles and emergence of pathogens.</title>
        <authorList>
            <person name="Haridas S."/>
            <person name="Albert R."/>
            <person name="Binder M."/>
            <person name="Bloem J."/>
            <person name="Labutti K."/>
            <person name="Salamov A."/>
            <person name="Andreopoulos B."/>
            <person name="Baker S."/>
            <person name="Barry K."/>
            <person name="Bills G."/>
            <person name="Bluhm B."/>
            <person name="Cannon C."/>
            <person name="Castanera R."/>
            <person name="Culley D."/>
            <person name="Daum C."/>
            <person name="Ezra D."/>
            <person name="Gonzalez J."/>
            <person name="Henrissat B."/>
            <person name="Kuo A."/>
            <person name="Liang C."/>
            <person name="Lipzen A."/>
            <person name="Lutzoni F."/>
            <person name="Magnuson J."/>
            <person name="Mondo S."/>
            <person name="Nolan M."/>
            <person name="Ohm R."/>
            <person name="Pangilinan J."/>
            <person name="Park H.-J."/>
            <person name="Ramirez L."/>
            <person name="Alfaro M."/>
            <person name="Sun H."/>
            <person name="Tritt A."/>
            <person name="Yoshinaga Y."/>
            <person name="Zwiers L.-H."/>
            <person name="Turgeon B."/>
            <person name="Goodwin S."/>
            <person name="Spatafora J."/>
            <person name="Crous P."/>
            <person name="Grigoriev I."/>
        </authorList>
    </citation>
    <scope>NUCLEOTIDE SEQUENCE</scope>
    <source>
        <strain evidence="1">CBS 260.36</strain>
    </source>
</reference>
<name>A0A9P4MMX2_9PEZI</name>
<keyword evidence="2" id="KW-1185">Reference proteome</keyword>
<dbReference type="AlphaFoldDB" id="A0A9P4MMX2"/>
<accession>A0A9P4MMX2</accession>
<sequence length="55" mass="6379">MHLVGVLIAWATRVNVEWTNERRVMEPITCRILTNVCSVCTFLPIKEVEPVYFSL</sequence>
<evidence type="ECO:0000313" key="1">
    <source>
        <dbReference type="EMBL" id="KAF2155639.1"/>
    </source>
</evidence>
<gene>
    <name evidence="1" type="ORF">K461DRAFT_274654</name>
</gene>
<comment type="caution">
    <text evidence="1">The sequence shown here is derived from an EMBL/GenBank/DDBJ whole genome shotgun (WGS) entry which is preliminary data.</text>
</comment>